<dbReference type="OrthoDB" id="418748at2759"/>
<dbReference type="CTD" id="20204941"/>
<name>T1F7Z2_HELRO</name>
<accession>T1F7Z2</accession>
<feature type="compositionally biased region" description="Polar residues" evidence="1">
    <location>
        <begin position="410"/>
        <end position="420"/>
    </location>
</feature>
<feature type="compositionally biased region" description="Low complexity" evidence="1">
    <location>
        <begin position="363"/>
        <end position="385"/>
    </location>
</feature>
<dbReference type="EMBL" id="KB096716">
    <property type="protein sequence ID" value="ESO02868.1"/>
    <property type="molecule type" value="Genomic_DNA"/>
</dbReference>
<dbReference type="PANTHER" id="PTHR46888">
    <property type="entry name" value="ZINC KNUCKLE DOMAINCONTAINING PROTEIN-RELATED"/>
    <property type="match status" value="1"/>
</dbReference>
<gene>
    <name evidence="3" type="primary">20204941</name>
    <name evidence="2" type="ORF">HELRODRAFT_174304</name>
</gene>
<dbReference type="AlphaFoldDB" id="T1F7Z2"/>
<keyword evidence="4" id="KW-1185">Reference proteome</keyword>
<dbReference type="HOGENOM" id="CLU_363401_0_0_1"/>
<dbReference type="InterPro" id="IPR006607">
    <property type="entry name" value="DM15"/>
</dbReference>
<feature type="region of interest" description="Disordered" evidence="1">
    <location>
        <begin position="401"/>
        <end position="420"/>
    </location>
</feature>
<sequence>MALAETAVSQTSQFNKITKKLLKRSIDEASVRLMSRSQLLETRATNLADSVESPCSIATEGAVSEDTEGGLTLYERKRLEMEYKLREAEIVRQREKDEREYKLRESEMARQPERDGKKMKGNINLEKQRWSDSEKEMKQNFGLRAKKIQANLLITSLNEKAKTWLHTISADGLKDYGKIKKLILREFKLNPTKLREEFFALRKQKNESYTKFGVKLYGTLNHYFQSRNIMGLEDAMKLICADRMKELISRHTLEFIVSQEQAASWISHDVLAQTIDKYKAAMNIIVSSNTTHMSDSSSQIQSTRENKNQMYKSNGNKIVSPKQTCFSWGKTSHIAKRCKWKRRDTLTATRNVMRCETNKETQRPQQKQQRQQQRQPKKQPQQHQKQTNDEITNYKSVDNISSSKYDHKSSGGTLPPRSSNAENFLESIKTPAKPTTSRQVSVEFPLTHASLASSTANERSHTVSESLSVACITLECPSHELLKDNNFIWHKYNSYRANCLKDCRKVGIGQSTEMNTLFRFWSFFLLPHFHRKMYEEFRQLAIEDANKEFSDYQNGQLYGLEKFWAFLKYSRKHVLVDGRLRGWLSKYQRLEDFRVDFSVRGQASITAVKCNLIFTRTPNELYDQIISGGPSLSLKSTQGSVDAFYVIPKTIWNGQNTAKNGVGIFVREPLAQEVLDIKRINSRLMWIKLRIEKQTDYFFCIPKSETILIGGDLNGHVGEKTDGFDNVHGGFGYGKRNEDGNRILEFAESHGFCLLNTYFRKRRRNCYNK</sequence>
<dbReference type="EMBL" id="AMQM01004877">
    <property type="status" value="NOT_ANNOTATED_CDS"/>
    <property type="molecule type" value="Genomic_DNA"/>
</dbReference>
<protein>
    <submittedName>
        <fullName evidence="2 3">Uncharacterized protein</fullName>
    </submittedName>
</protein>
<feature type="region of interest" description="Disordered" evidence="1">
    <location>
        <begin position="351"/>
        <end position="395"/>
    </location>
</feature>
<reference evidence="4" key="1">
    <citation type="submission" date="2012-12" db="EMBL/GenBank/DDBJ databases">
        <authorList>
            <person name="Hellsten U."/>
            <person name="Grimwood J."/>
            <person name="Chapman J.A."/>
            <person name="Shapiro H."/>
            <person name="Aerts A."/>
            <person name="Otillar R.P."/>
            <person name="Terry A.Y."/>
            <person name="Boore J.L."/>
            <person name="Simakov O."/>
            <person name="Marletaz F."/>
            <person name="Cho S.-J."/>
            <person name="Edsinger-Gonzales E."/>
            <person name="Havlak P."/>
            <person name="Kuo D.-H."/>
            <person name="Larsson T."/>
            <person name="Lv J."/>
            <person name="Arendt D."/>
            <person name="Savage R."/>
            <person name="Osoegawa K."/>
            <person name="de Jong P."/>
            <person name="Lindberg D.R."/>
            <person name="Seaver E.C."/>
            <person name="Weisblat D.A."/>
            <person name="Putnam N.H."/>
            <person name="Grigoriev I.V."/>
            <person name="Rokhsar D.S."/>
        </authorList>
    </citation>
    <scope>NUCLEOTIDE SEQUENCE</scope>
</reference>
<evidence type="ECO:0000313" key="2">
    <source>
        <dbReference type="EMBL" id="ESO02868.1"/>
    </source>
</evidence>
<dbReference type="Proteomes" id="UP000015101">
    <property type="component" value="Unassembled WGS sequence"/>
</dbReference>
<dbReference type="GO" id="GO:0000339">
    <property type="term" value="F:RNA cap binding"/>
    <property type="evidence" value="ECO:0007669"/>
    <property type="project" value="InterPro"/>
</dbReference>
<dbReference type="InParanoid" id="T1F7Z2"/>
<dbReference type="Pfam" id="PF21071">
    <property type="entry name" value="LARP1_HEAT"/>
    <property type="match status" value="1"/>
</dbReference>
<dbReference type="GeneID" id="20204941"/>
<dbReference type="Gene3D" id="3.60.10.10">
    <property type="entry name" value="Endonuclease/exonuclease/phosphatase"/>
    <property type="match status" value="1"/>
</dbReference>
<dbReference type="KEGG" id="hro:HELRODRAFT_174304"/>
<dbReference type="eggNOG" id="KOG2590">
    <property type="taxonomic scope" value="Eukaryota"/>
</dbReference>
<dbReference type="EnsemblMetazoa" id="HelroT174304">
    <property type="protein sequence ID" value="HelroP174304"/>
    <property type="gene ID" value="HelroG174304"/>
</dbReference>
<dbReference type="RefSeq" id="XP_009019082.1">
    <property type="nucleotide sequence ID" value="XM_009020834.1"/>
</dbReference>
<organism evidence="3 4">
    <name type="scientific">Helobdella robusta</name>
    <name type="common">Californian leech</name>
    <dbReference type="NCBI Taxonomy" id="6412"/>
    <lineage>
        <taxon>Eukaryota</taxon>
        <taxon>Metazoa</taxon>
        <taxon>Spiralia</taxon>
        <taxon>Lophotrochozoa</taxon>
        <taxon>Annelida</taxon>
        <taxon>Clitellata</taxon>
        <taxon>Hirudinea</taxon>
        <taxon>Rhynchobdellida</taxon>
        <taxon>Glossiphoniidae</taxon>
        <taxon>Helobdella</taxon>
    </lineage>
</organism>
<dbReference type="SMART" id="SM00684">
    <property type="entry name" value="DM15"/>
    <property type="match status" value="2"/>
</dbReference>
<evidence type="ECO:0000256" key="1">
    <source>
        <dbReference type="SAM" id="MobiDB-lite"/>
    </source>
</evidence>
<reference evidence="2 4" key="2">
    <citation type="journal article" date="2013" name="Nature">
        <title>Insights into bilaterian evolution from three spiralian genomes.</title>
        <authorList>
            <person name="Simakov O."/>
            <person name="Marletaz F."/>
            <person name="Cho S.J."/>
            <person name="Edsinger-Gonzales E."/>
            <person name="Havlak P."/>
            <person name="Hellsten U."/>
            <person name="Kuo D.H."/>
            <person name="Larsson T."/>
            <person name="Lv J."/>
            <person name="Arendt D."/>
            <person name="Savage R."/>
            <person name="Osoegawa K."/>
            <person name="de Jong P."/>
            <person name="Grimwood J."/>
            <person name="Chapman J.A."/>
            <person name="Shapiro H."/>
            <person name="Aerts A."/>
            <person name="Otillar R.P."/>
            <person name="Terry A.Y."/>
            <person name="Boore J.L."/>
            <person name="Grigoriev I.V."/>
            <person name="Lindberg D.R."/>
            <person name="Seaver E.C."/>
            <person name="Weisblat D.A."/>
            <person name="Putnam N.H."/>
            <person name="Rokhsar D.S."/>
        </authorList>
    </citation>
    <scope>NUCLEOTIDE SEQUENCE</scope>
</reference>
<evidence type="ECO:0000313" key="4">
    <source>
        <dbReference type="Proteomes" id="UP000015101"/>
    </source>
</evidence>
<dbReference type="GO" id="GO:0048255">
    <property type="term" value="P:mRNA stabilization"/>
    <property type="evidence" value="ECO:0007669"/>
    <property type="project" value="InterPro"/>
</dbReference>
<dbReference type="InterPro" id="IPR036691">
    <property type="entry name" value="Endo/exonu/phosph_ase_sf"/>
</dbReference>
<dbReference type="SUPFAM" id="SSF56219">
    <property type="entry name" value="DNase I-like"/>
    <property type="match status" value="1"/>
</dbReference>
<dbReference type="EMBL" id="AMQM01004878">
    <property type="status" value="NOT_ANNOTATED_CDS"/>
    <property type="molecule type" value="Genomic_DNA"/>
</dbReference>
<proteinExistence type="predicted"/>
<evidence type="ECO:0000313" key="3">
    <source>
        <dbReference type="EnsemblMetazoa" id="HelroP174304"/>
    </source>
</evidence>
<reference evidence="3" key="3">
    <citation type="submission" date="2015-06" db="UniProtKB">
        <authorList>
            <consortium name="EnsemblMetazoa"/>
        </authorList>
    </citation>
    <scope>IDENTIFICATION</scope>
</reference>
<dbReference type="PANTHER" id="PTHR46888:SF1">
    <property type="entry name" value="RIBONUCLEASE H"/>
    <property type="match status" value="1"/>
</dbReference>